<organism evidence="4 5">
    <name type="scientific">Kyrpidia spormannii</name>
    <dbReference type="NCBI Taxonomy" id="2055160"/>
    <lineage>
        <taxon>Bacteria</taxon>
        <taxon>Bacillati</taxon>
        <taxon>Bacillota</taxon>
        <taxon>Bacilli</taxon>
        <taxon>Bacillales</taxon>
        <taxon>Alicyclobacillaceae</taxon>
        <taxon>Kyrpidia</taxon>
    </lineage>
</organism>
<dbReference type="OrthoDB" id="196195at2"/>
<evidence type="ECO:0000313" key="4">
    <source>
        <dbReference type="EMBL" id="ATY85724.1"/>
    </source>
</evidence>
<dbReference type="KEGG" id="kyr:CVV65_12970"/>
<sequence length="88" mass="9150">MIIGRVVGNVWATRKEEVLVGIKFLVVQPHGPDGQGRGEPVVAADRVGAGLGDMVIVTQGSSARLVYGEQWPIDAAVIGIVDSVEKGG</sequence>
<proteinExistence type="predicted"/>
<dbReference type="Proteomes" id="UP000231932">
    <property type="component" value="Chromosome"/>
</dbReference>
<dbReference type="GO" id="GO:0031470">
    <property type="term" value="C:carboxysome"/>
    <property type="evidence" value="ECO:0007669"/>
    <property type="project" value="UniProtKB-SubCell"/>
</dbReference>
<dbReference type="Pfam" id="PF03319">
    <property type="entry name" value="EutN_CcmL"/>
    <property type="match status" value="1"/>
</dbReference>
<keyword evidence="3" id="KW-1283">Bacterial microcompartment</keyword>
<dbReference type="Gene3D" id="2.40.50.220">
    <property type="entry name" value="EutN/Ccml"/>
    <property type="match status" value="1"/>
</dbReference>
<dbReference type="SUPFAM" id="SSF159133">
    <property type="entry name" value="EutN/CcmL-like"/>
    <property type="match status" value="1"/>
</dbReference>
<evidence type="ECO:0000256" key="3">
    <source>
        <dbReference type="ARBA" id="ARBA00024446"/>
    </source>
</evidence>
<gene>
    <name evidence="4" type="ORF">CVV65_12970</name>
</gene>
<keyword evidence="2" id="KW-1282">Carboxysome</keyword>
<evidence type="ECO:0000256" key="1">
    <source>
        <dbReference type="ARBA" id="ARBA00023587"/>
    </source>
</evidence>
<dbReference type="AlphaFoldDB" id="A0A2K8N8R9"/>
<dbReference type="RefSeq" id="WP_100668482.1">
    <property type="nucleotide sequence ID" value="NZ_CP024955.1"/>
</dbReference>
<name>A0A2K8N8R9_9BACL</name>
<dbReference type="PROSITE" id="PS51932">
    <property type="entry name" value="BMV"/>
    <property type="match status" value="1"/>
</dbReference>
<dbReference type="PANTHER" id="PTHR36539">
    <property type="entry name" value="ETHANOLAMINE UTILIZATION PROTEIN EUTN"/>
    <property type="match status" value="1"/>
</dbReference>
<dbReference type="InterPro" id="IPR036677">
    <property type="entry name" value="EutN_CcmL_sf"/>
</dbReference>
<accession>A0A2K8N8R9</accession>
<dbReference type="CDD" id="cd01614">
    <property type="entry name" value="EutN_CcmL"/>
    <property type="match status" value="1"/>
</dbReference>
<evidence type="ECO:0000313" key="5">
    <source>
        <dbReference type="Proteomes" id="UP000231932"/>
    </source>
</evidence>
<evidence type="ECO:0000256" key="2">
    <source>
        <dbReference type="ARBA" id="ARBA00023669"/>
    </source>
</evidence>
<protein>
    <submittedName>
        <fullName evidence="4">Ethanolamine utilization protein EutN</fullName>
    </submittedName>
</protein>
<reference evidence="5" key="1">
    <citation type="submission" date="2017-11" db="EMBL/GenBank/DDBJ databases">
        <title>Complete Genome Sequence of Kyrpidia sp. Strain EA-1, a thermophilic, hydrogen-oxidizing Bacterium, isolated from the Azores.</title>
        <authorList>
            <person name="Reiner J.E."/>
            <person name="Lapp C.J."/>
            <person name="Bunk B."/>
            <person name="Gescher J."/>
        </authorList>
    </citation>
    <scope>NUCLEOTIDE SEQUENCE [LARGE SCALE GENOMIC DNA]</scope>
    <source>
        <strain evidence="5">EA-1</strain>
    </source>
</reference>
<dbReference type="InterPro" id="IPR004992">
    <property type="entry name" value="EutN_CcmL"/>
</dbReference>
<keyword evidence="5" id="KW-1185">Reference proteome</keyword>
<dbReference type="EMBL" id="CP024955">
    <property type="protein sequence ID" value="ATY85724.1"/>
    <property type="molecule type" value="Genomic_DNA"/>
</dbReference>
<comment type="subcellular location">
    <subcellularLocation>
        <location evidence="1">Carboxysome</location>
    </subcellularLocation>
</comment>